<protein>
    <submittedName>
        <fullName evidence="1">Uncharacterized protein</fullName>
    </submittedName>
</protein>
<proteinExistence type="predicted"/>
<name>A0A154IKF2_RHILE</name>
<comment type="caution">
    <text evidence="1">The sequence shown here is derived from an EMBL/GenBank/DDBJ whole genome shotgun (WGS) entry which is preliminary data.</text>
</comment>
<gene>
    <name evidence="1" type="ORF">A4A59_02485</name>
</gene>
<dbReference type="EMBL" id="LVYU01000090">
    <property type="protein sequence ID" value="KZB00598.1"/>
    <property type="molecule type" value="Genomic_DNA"/>
</dbReference>
<sequence length="82" mass="9336">MNADMIAAWAVENGFHAMDSGNYRRHDNAGVITIEIKRMSFLLIDERQGLRPRLISRLFKDISLTSGSGRLQGLLRDRNPNH</sequence>
<accession>A0A154IKF2</accession>
<reference evidence="1" key="1">
    <citation type="submission" date="2016-03" db="EMBL/GenBank/DDBJ databases">
        <title>Microsymbionts genomes from the relict species Vavilovia formosa.</title>
        <authorList>
            <person name="Chirak E."/>
            <person name="Kimeklis A."/>
            <person name="Kopat V."/>
            <person name="Andronov E."/>
        </authorList>
    </citation>
    <scope>NUCLEOTIDE SEQUENCE [LARGE SCALE GENOMIC DNA]</scope>
    <source>
        <strain evidence="1">Vaf12</strain>
    </source>
</reference>
<evidence type="ECO:0000313" key="1">
    <source>
        <dbReference type="EMBL" id="KZB00598.1"/>
    </source>
</evidence>
<organism evidence="1">
    <name type="scientific">Rhizobium leguminosarum</name>
    <dbReference type="NCBI Taxonomy" id="384"/>
    <lineage>
        <taxon>Bacteria</taxon>
        <taxon>Pseudomonadati</taxon>
        <taxon>Pseudomonadota</taxon>
        <taxon>Alphaproteobacteria</taxon>
        <taxon>Hyphomicrobiales</taxon>
        <taxon>Rhizobiaceae</taxon>
        <taxon>Rhizobium/Agrobacterium group</taxon>
        <taxon>Rhizobium</taxon>
    </lineage>
</organism>
<dbReference type="AlphaFoldDB" id="A0A154IKF2"/>
<dbReference type="RefSeq" id="WP_029871566.1">
    <property type="nucleotide sequence ID" value="NZ_CP171845.1"/>
</dbReference>